<reference evidence="10 11" key="1">
    <citation type="submission" date="2020-08" db="EMBL/GenBank/DDBJ databases">
        <title>Genomic Encyclopedia of Type Strains, Phase IV (KMG-IV): sequencing the most valuable type-strain genomes for metagenomic binning, comparative biology and taxonomic classification.</title>
        <authorList>
            <person name="Goeker M."/>
        </authorList>
    </citation>
    <scope>NUCLEOTIDE SEQUENCE [LARGE SCALE GENOMIC DNA]</scope>
    <source>
        <strain evidence="10 11">DSM 14878</strain>
    </source>
</reference>
<dbReference type="PANTHER" id="PTHR33653:SF1">
    <property type="entry name" value="RIBONUCLEASE VAPC2"/>
    <property type="match status" value="1"/>
</dbReference>
<dbReference type="SUPFAM" id="SSF88723">
    <property type="entry name" value="PIN domain-like"/>
    <property type="match status" value="1"/>
</dbReference>
<keyword evidence="6 8" id="KW-0460">Magnesium</keyword>
<dbReference type="Gene3D" id="3.40.50.1010">
    <property type="entry name" value="5'-nuclease"/>
    <property type="match status" value="1"/>
</dbReference>
<evidence type="ECO:0000256" key="4">
    <source>
        <dbReference type="ARBA" id="ARBA00022723"/>
    </source>
</evidence>
<evidence type="ECO:0000313" key="10">
    <source>
        <dbReference type="EMBL" id="MBB3871892.1"/>
    </source>
</evidence>
<dbReference type="AlphaFoldDB" id="A0A7W6A4C7"/>
<dbReference type="Pfam" id="PF01850">
    <property type="entry name" value="PIN"/>
    <property type="match status" value="1"/>
</dbReference>
<feature type="domain" description="PIN" evidence="9">
    <location>
        <begin position="1"/>
        <end position="124"/>
    </location>
</feature>
<proteinExistence type="inferred from homology"/>
<keyword evidence="8" id="KW-0800">Toxin</keyword>
<comment type="similarity">
    <text evidence="7 8">Belongs to the PINc/VapC protein family.</text>
</comment>
<dbReference type="RefSeq" id="WP_183196023.1">
    <property type="nucleotide sequence ID" value="NZ_JACIDA010000001.1"/>
</dbReference>
<feature type="binding site" evidence="8">
    <location>
        <position position="4"/>
    </location>
    <ligand>
        <name>Mg(2+)</name>
        <dbReference type="ChEBI" id="CHEBI:18420"/>
    </ligand>
</feature>
<evidence type="ECO:0000313" key="11">
    <source>
        <dbReference type="Proteomes" id="UP000532936"/>
    </source>
</evidence>
<dbReference type="EMBL" id="JACIDA010000001">
    <property type="protein sequence ID" value="MBB3871892.1"/>
    <property type="molecule type" value="Genomic_DNA"/>
</dbReference>
<dbReference type="InterPro" id="IPR050556">
    <property type="entry name" value="Type_II_TA_system_RNase"/>
</dbReference>
<comment type="function">
    <text evidence="8">Toxic component of a toxin-antitoxin (TA) system. An RNase.</text>
</comment>
<evidence type="ECO:0000256" key="1">
    <source>
        <dbReference type="ARBA" id="ARBA00001946"/>
    </source>
</evidence>
<evidence type="ECO:0000256" key="6">
    <source>
        <dbReference type="ARBA" id="ARBA00022842"/>
    </source>
</evidence>
<dbReference type="GO" id="GO:0000287">
    <property type="term" value="F:magnesium ion binding"/>
    <property type="evidence" value="ECO:0007669"/>
    <property type="project" value="UniProtKB-UniRule"/>
</dbReference>
<keyword evidence="3 8" id="KW-0540">Nuclease</keyword>
<evidence type="ECO:0000256" key="7">
    <source>
        <dbReference type="ARBA" id="ARBA00038093"/>
    </source>
</evidence>
<feature type="binding site" evidence="8">
    <location>
        <position position="99"/>
    </location>
    <ligand>
        <name>Mg(2+)</name>
        <dbReference type="ChEBI" id="CHEBI:18420"/>
    </ligand>
</feature>
<protein>
    <recommendedName>
        <fullName evidence="8">Ribonuclease VapC</fullName>
        <shortName evidence="8">RNase VapC</shortName>
        <ecNumber evidence="8">3.1.-.-</ecNumber>
    </recommendedName>
    <alternativeName>
        <fullName evidence="8">Toxin VapC</fullName>
    </alternativeName>
</protein>
<evidence type="ECO:0000256" key="8">
    <source>
        <dbReference type="HAMAP-Rule" id="MF_00265"/>
    </source>
</evidence>
<accession>A0A7W6A4C7</accession>
<dbReference type="EC" id="3.1.-.-" evidence="8"/>
<keyword evidence="2 8" id="KW-1277">Toxin-antitoxin system</keyword>
<evidence type="ECO:0000259" key="9">
    <source>
        <dbReference type="Pfam" id="PF01850"/>
    </source>
</evidence>
<dbReference type="GO" id="GO:0090729">
    <property type="term" value="F:toxin activity"/>
    <property type="evidence" value="ECO:0007669"/>
    <property type="project" value="UniProtKB-KW"/>
</dbReference>
<dbReference type="InterPro" id="IPR029060">
    <property type="entry name" value="PIN-like_dom_sf"/>
</dbReference>
<dbReference type="GO" id="GO:0016787">
    <property type="term" value="F:hydrolase activity"/>
    <property type="evidence" value="ECO:0007669"/>
    <property type="project" value="UniProtKB-KW"/>
</dbReference>
<evidence type="ECO:0000256" key="5">
    <source>
        <dbReference type="ARBA" id="ARBA00022801"/>
    </source>
</evidence>
<comment type="caution">
    <text evidence="10">The sequence shown here is derived from an EMBL/GenBank/DDBJ whole genome shotgun (WGS) entry which is preliminary data.</text>
</comment>
<dbReference type="InterPro" id="IPR002716">
    <property type="entry name" value="PIN_dom"/>
</dbReference>
<evidence type="ECO:0000256" key="2">
    <source>
        <dbReference type="ARBA" id="ARBA00022649"/>
    </source>
</evidence>
<dbReference type="Proteomes" id="UP000532936">
    <property type="component" value="Unassembled WGS sequence"/>
</dbReference>
<keyword evidence="4 8" id="KW-0479">Metal-binding</keyword>
<dbReference type="CDD" id="cd09871">
    <property type="entry name" value="PIN_MtVapC28-VapC30-like"/>
    <property type="match status" value="1"/>
</dbReference>
<comment type="cofactor">
    <cofactor evidence="1 8">
        <name>Mg(2+)</name>
        <dbReference type="ChEBI" id="CHEBI:18420"/>
    </cofactor>
</comment>
<keyword evidence="5 8" id="KW-0378">Hydrolase</keyword>
<name>A0A7W6A4C7_9CAUL</name>
<evidence type="ECO:0000256" key="3">
    <source>
        <dbReference type="ARBA" id="ARBA00022722"/>
    </source>
</evidence>
<organism evidence="10 11">
    <name type="scientific">Brevundimonas mediterranea</name>
    <dbReference type="NCBI Taxonomy" id="74329"/>
    <lineage>
        <taxon>Bacteria</taxon>
        <taxon>Pseudomonadati</taxon>
        <taxon>Pseudomonadota</taxon>
        <taxon>Alphaproteobacteria</taxon>
        <taxon>Caulobacterales</taxon>
        <taxon>Caulobacteraceae</taxon>
        <taxon>Brevundimonas</taxon>
    </lineage>
</organism>
<dbReference type="PANTHER" id="PTHR33653">
    <property type="entry name" value="RIBONUCLEASE VAPC2"/>
    <property type="match status" value="1"/>
</dbReference>
<sequence>MVIDTSAFVAIVLREPEAAAFDERIRSAATRRVSVATWVELAAVLTSRLGVDARPVLGRLAEEYRLDLVPVDQAQMRIACEAVVRFGKGRRPARLNYGDCFAYALSLSSGEPLLFKGDDFSKTDVAITI</sequence>
<gene>
    <name evidence="8" type="primary">vapC</name>
    <name evidence="10" type="ORF">GGR11_001406</name>
</gene>
<dbReference type="HAMAP" id="MF_00265">
    <property type="entry name" value="VapC_Nob1"/>
    <property type="match status" value="1"/>
</dbReference>
<dbReference type="GO" id="GO:0004540">
    <property type="term" value="F:RNA nuclease activity"/>
    <property type="evidence" value="ECO:0007669"/>
    <property type="project" value="InterPro"/>
</dbReference>
<dbReference type="InterPro" id="IPR022907">
    <property type="entry name" value="VapC_family"/>
</dbReference>